<dbReference type="CDD" id="cd00022">
    <property type="entry name" value="BIR"/>
    <property type="match status" value="2"/>
</dbReference>
<evidence type="ECO:0000256" key="1">
    <source>
        <dbReference type="ARBA" id="ARBA00022703"/>
    </source>
</evidence>
<proteinExistence type="predicted"/>
<dbReference type="GO" id="GO:0061630">
    <property type="term" value="F:ubiquitin protein ligase activity"/>
    <property type="evidence" value="ECO:0007669"/>
    <property type="project" value="TreeGrafter"/>
</dbReference>
<evidence type="ECO:0000256" key="3">
    <source>
        <dbReference type="ARBA" id="ARBA00022771"/>
    </source>
</evidence>
<dbReference type="PANTHER" id="PTHR10044">
    <property type="entry name" value="INHIBITOR OF APOPTOSIS"/>
    <property type="match status" value="1"/>
</dbReference>
<dbReference type="InterPro" id="IPR050784">
    <property type="entry name" value="IAP"/>
</dbReference>
<keyword evidence="9" id="KW-1185">Reference proteome</keyword>
<keyword evidence="4" id="KW-0862">Zinc</keyword>
<dbReference type="Gene3D" id="1.10.1170.10">
    <property type="entry name" value="Inhibitor Of Apoptosis Protein (2mihbC-IAP-1), Chain A"/>
    <property type="match status" value="2"/>
</dbReference>
<sequence>MDSLEARLKTFDNSPFDEARAKELALCQFYSTGNGDEVRCHVCSLEINKWQPGESAFEKHFKCAPFCRWVKNETRVGVTIPCRADLKTEHARLVTYKYWPKSMKQTPQQLAEAGFYYSGTGDQVKCFFCGGGLKDWEPADDPWAQHARWFDRCAYVLTVKGADYVQRIASESVEHKQDEEQQQQPDDDEPSATGGDESKLCKICFDAVSEVCFVPCGHVVSCGKCAFSVNTCPMCRKQFDRIIRVYYS</sequence>
<feature type="domain" description="RING-type" evidence="7">
    <location>
        <begin position="201"/>
        <end position="236"/>
    </location>
</feature>
<dbReference type="Gene3D" id="3.30.40.10">
    <property type="entry name" value="Zinc/RING finger domain, C3HC4 (zinc finger)"/>
    <property type="match status" value="1"/>
</dbReference>
<dbReference type="FunFam" id="1.10.1170.10:FF:000003">
    <property type="entry name" value="E3 ubiquitin-protein ligase XIAP"/>
    <property type="match status" value="1"/>
</dbReference>
<dbReference type="FunFam" id="1.10.1170.10:FF:000002">
    <property type="entry name" value="Baculoviral IAP repeat containing 7"/>
    <property type="match status" value="1"/>
</dbReference>
<organismHost>
    <name type="scientific">Lepidoptera</name>
    <name type="common">moths &amp; butterflies</name>
    <dbReference type="NCBI Taxonomy" id="7088"/>
</organismHost>
<dbReference type="GeneID" id="5176389"/>
<dbReference type="InterPro" id="IPR013083">
    <property type="entry name" value="Znf_RING/FYVE/PHD"/>
</dbReference>
<dbReference type="GO" id="GO:0051726">
    <property type="term" value="P:regulation of cell cycle"/>
    <property type="evidence" value="ECO:0007669"/>
    <property type="project" value="TreeGrafter"/>
</dbReference>
<dbReference type="Pfam" id="PF13920">
    <property type="entry name" value="zf-C3HC4_3"/>
    <property type="match status" value="1"/>
</dbReference>
<evidence type="ECO:0000313" key="8">
    <source>
        <dbReference type="EMBL" id="AAR28804.1"/>
    </source>
</evidence>
<feature type="region of interest" description="Disordered" evidence="6">
    <location>
        <begin position="173"/>
        <end position="194"/>
    </location>
</feature>
<dbReference type="SUPFAM" id="SSF57924">
    <property type="entry name" value="Inhibitor of apoptosis (IAP) repeat"/>
    <property type="match status" value="2"/>
</dbReference>
<evidence type="ECO:0000313" key="9">
    <source>
        <dbReference type="Proteomes" id="UP000201737"/>
    </source>
</evidence>
<evidence type="ECO:0000259" key="7">
    <source>
        <dbReference type="PROSITE" id="PS50089"/>
    </source>
</evidence>
<dbReference type="KEGG" id="vg:5176389"/>
<dbReference type="RefSeq" id="YP_758337.1">
    <property type="nucleotide sequence ID" value="NC_008348.1"/>
</dbReference>
<keyword evidence="2" id="KW-0479">Metal-binding</keyword>
<evidence type="ECO:0000256" key="5">
    <source>
        <dbReference type="PROSITE-ProRule" id="PRU00175"/>
    </source>
</evidence>
<accession>Q0IL79</accession>
<dbReference type="PROSITE" id="PS01282">
    <property type="entry name" value="BIR_REPEAT_1"/>
    <property type="match status" value="1"/>
</dbReference>
<dbReference type="EMBL" id="AY394490">
    <property type="protein sequence ID" value="AAR28804.1"/>
    <property type="molecule type" value="Genomic_DNA"/>
</dbReference>
<keyword evidence="3 5" id="KW-0863">Zinc-finger</keyword>
<dbReference type="GO" id="GO:0043027">
    <property type="term" value="F:cysteine-type endopeptidase inhibitor activity involved in apoptotic process"/>
    <property type="evidence" value="ECO:0007669"/>
    <property type="project" value="TreeGrafter"/>
</dbReference>
<dbReference type="InterPro" id="IPR001841">
    <property type="entry name" value="Znf_RING"/>
</dbReference>
<evidence type="ECO:0000256" key="6">
    <source>
        <dbReference type="SAM" id="MobiDB-lite"/>
    </source>
</evidence>
<dbReference type="GO" id="GO:0008270">
    <property type="term" value="F:zinc ion binding"/>
    <property type="evidence" value="ECO:0007669"/>
    <property type="project" value="UniProtKB-KW"/>
</dbReference>
<dbReference type="Pfam" id="PF00653">
    <property type="entry name" value="BIR"/>
    <property type="match status" value="2"/>
</dbReference>
<reference evidence="8 9" key="1">
    <citation type="journal article" date="2007" name="Virus Genes">
        <title>Genome sequence of Leucania seperata nucleopolyhedrovirus.</title>
        <authorList>
            <person name="Xiao H."/>
            <person name="Qi Y."/>
        </authorList>
    </citation>
    <scope>NUCLEOTIDE SEQUENCE [LARGE SCALE GENOMIC DNA]</scope>
    <source>
        <strain evidence="8 9">AH1</strain>
    </source>
</reference>
<dbReference type="SMART" id="SM00238">
    <property type="entry name" value="BIR"/>
    <property type="match status" value="2"/>
</dbReference>
<dbReference type="PROSITE" id="PS50143">
    <property type="entry name" value="BIR_REPEAT_2"/>
    <property type="match status" value="2"/>
</dbReference>
<reference evidence="8 9" key="2">
    <citation type="journal article" date="2007" name="Virus Res.">
        <title>P13 of Leucania separata multiple nuclear polyhedrosis virus affected the polyhedra and budded virions yields of AcMNPV.</title>
        <authorList>
            <person name="Du E.Q."/>
            <person name="Yan F."/>
            <person name="Jin W.X."/>
            <person name="Lu N."/>
            <person name="Xiao H.Z."/>
            <person name="Lu S.Y."/>
            <person name="Qi Y.P."/>
        </authorList>
    </citation>
    <scope>NUCLEOTIDE SEQUENCE [LARGE SCALE GENOMIC DNA]</scope>
    <source>
        <strain evidence="8 9">AH1</strain>
    </source>
</reference>
<dbReference type="OrthoDB" id="9255at10239"/>
<evidence type="ECO:0000256" key="2">
    <source>
        <dbReference type="ARBA" id="ARBA00022723"/>
    </source>
</evidence>
<name>Q0IL79_NPVLS</name>
<dbReference type="Proteomes" id="UP000201737">
    <property type="component" value="Segment"/>
</dbReference>
<dbReference type="PANTHER" id="PTHR10044:SF139">
    <property type="entry name" value="DEATH-ASSOCIATED INHIBITOR OF APOPTOSIS 2"/>
    <property type="match status" value="1"/>
</dbReference>
<organism evidence="8 9">
    <name type="scientific">Leucania separata nucleopolyhedrovirus</name>
    <name type="common">LsNPV</name>
    <dbReference type="NCBI Taxonomy" id="1307956"/>
    <lineage>
        <taxon>Viruses</taxon>
        <taxon>Viruses incertae sedis</taxon>
        <taxon>Naldaviricetes</taxon>
        <taxon>Lefavirales</taxon>
        <taxon>Baculoviridae</taxon>
        <taxon>Alphabaculovirus</taxon>
        <taxon>Alphabaculovirus leseparatae</taxon>
    </lineage>
</organism>
<dbReference type="PROSITE" id="PS50089">
    <property type="entry name" value="ZF_RING_2"/>
    <property type="match status" value="1"/>
</dbReference>
<dbReference type="InterPro" id="IPR001370">
    <property type="entry name" value="BIR_rpt"/>
</dbReference>
<protein>
    <submittedName>
        <fullName evidence="8">Iap3</fullName>
    </submittedName>
</protein>
<dbReference type="GO" id="GO:0031398">
    <property type="term" value="P:positive regulation of protein ubiquitination"/>
    <property type="evidence" value="ECO:0007669"/>
    <property type="project" value="TreeGrafter"/>
</dbReference>
<evidence type="ECO:0000256" key="4">
    <source>
        <dbReference type="ARBA" id="ARBA00022833"/>
    </source>
</evidence>
<keyword evidence="1" id="KW-0053">Apoptosis</keyword>
<dbReference type="GO" id="GO:0090263">
    <property type="term" value="P:positive regulation of canonical Wnt signaling pathway"/>
    <property type="evidence" value="ECO:0007669"/>
    <property type="project" value="TreeGrafter"/>
</dbReference>